<dbReference type="InParanoid" id="A0A6M4H950"/>
<sequence length="358" mass="40215">MSTTFEIFEYPAPRTYTESELIVDWLRDHGPSGNPRFHELIRRLTAVHPCITTIPEDEQEERGVWIDGPLGGESDRGVYVLGIQTQRLTDVFPFVCDTANEIGLNVHSDGFVYRADGMVLDIRDDNGHERVSSTGIDLTRLTDQLAAQFEPLARPHGFRKIGFYLVRGIEGGWQCFLPVVHEHSDGRIVVDVNIQTYRYDVMRLVHKLDPERHCGNAHGRAFALSAYEFHKAPIVMNGPGDFLGVIRTLTPYVVKNLLPGADECATIEGLDSVMNTGRTMFRHYPLNHLVVSRLADSRAYDTLYDLLIEQGHVPDEMMVFFQVARQSLAHRVSSKHETVVHVSFGPGGGKSGVIHPEK</sequence>
<dbReference type="RefSeq" id="WP_171161295.1">
    <property type="nucleotide sequence ID" value="NZ_CP053073.1"/>
</dbReference>
<dbReference type="KEGG" id="upl:DSM104440_01358"/>
<name>A0A6M4H950_9PROT</name>
<keyword evidence="2" id="KW-1185">Reference proteome</keyword>
<dbReference type="EMBL" id="CP053073">
    <property type="protein sequence ID" value="QJR14557.1"/>
    <property type="molecule type" value="Genomic_DNA"/>
</dbReference>
<reference evidence="1 2" key="1">
    <citation type="submission" date="2020-04" db="EMBL/GenBank/DDBJ databases">
        <title>Usitatibacter rugosus gen. nov., sp. nov. and Usitatibacter palustris sp. nov., novel members of Usitatibacteraceae fam. nov. within the order Nitrosomonadales isolated from soil.</title>
        <authorList>
            <person name="Huber K.J."/>
            <person name="Neumann-Schaal M."/>
            <person name="Geppert A."/>
            <person name="Luckner M."/>
            <person name="Wanner G."/>
            <person name="Overmann J."/>
        </authorList>
    </citation>
    <scope>NUCLEOTIDE SEQUENCE [LARGE SCALE GENOMIC DNA]</scope>
    <source>
        <strain evidence="1 2">Swamp67</strain>
    </source>
</reference>
<organism evidence="1 2">
    <name type="scientific">Usitatibacter palustris</name>
    <dbReference type="NCBI Taxonomy" id="2732487"/>
    <lineage>
        <taxon>Bacteria</taxon>
        <taxon>Pseudomonadati</taxon>
        <taxon>Pseudomonadota</taxon>
        <taxon>Betaproteobacteria</taxon>
        <taxon>Nitrosomonadales</taxon>
        <taxon>Usitatibacteraceae</taxon>
        <taxon>Usitatibacter</taxon>
    </lineage>
</organism>
<evidence type="ECO:0000313" key="2">
    <source>
        <dbReference type="Proteomes" id="UP000503096"/>
    </source>
</evidence>
<gene>
    <name evidence="1" type="ORF">DSM104440_01358</name>
</gene>
<accession>A0A6M4H950</accession>
<protein>
    <submittedName>
        <fullName evidence="1">Uncharacterized protein</fullName>
    </submittedName>
</protein>
<dbReference type="AlphaFoldDB" id="A0A6M4H950"/>
<dbReference type="Proteomes" id="UP000503096">
    <property type="component" value="Chromosome"/>
</dbReference>
<proteinExistence type="predicted"/>
<evidence type="ECO:0000313" key="1">
    <source>
        <dbReference type="EMBL" id="QJR14557.1"/>
    </source>
</evidence>